<dbReference type="Proteomes" id="UP000887458">
    <property type="component" value="Unassembled WGS sequence"/>
</dbReference>
<gene>
    <name evidence="1" type="ORF">DERP_010030</name>
</gene>
<evidence type="ECO:0000313" key="1">
    <source>
        <dbReference type="EMBL" id="KAH9421092.1"/>
    </source>
</evidence>
<comment type="caution">
    <text evidence="1">The sequence shown here is derived from an EMBL/GenBank/DDBJ whole genome shotgun (WGS) entry which is preliminary data.</text>
</comment>
<reference evidence="1 2" key="2">
    <citation type="journal article" date="2022" name="Mol. Biol. Evol.">
        <title>Comparative Genomics Reveals Insights into the Divergent Evolution of Astigmatic Mites and Household Pest Adaptations.</title>
        <authorList>
            <person name="Xiong Q."/>
            <person name="Wan A.T."/>
            <person name="Liu X."/>
            <person name="Fung C.S."/>
            <person name="Xiao X."/>
            <person name="Malainual N."/>
            <person name="Hou J."/>
            <person name="Wang L."/>
            <person name="Wang M."/>
            <person name="Yang K.Y."/>
            <person name="Cui Y."/>
            <person name="Leung E.L."/>
            <person name="Nong W."/>
            <person name="Shin S.K."/>
            <person name="Au S.W."/>
            <person name="Jeong K.Y."/>
            <person name="Chew F.T."/>
            <person name="Hui J.H."/>
            <person name="Leung T.F."/>
            <person name="Tungtrongchitr A."/>
            <person name="Zhong N."/>
            <person name="Liu Z."/>
            <person name="Tsui S.K."/>
        </authorList>
    </citation>
    <scope>NUCLEOTIDE SEQUENCE [LARGE SCALE GENOMIC DNA]</scope>
    <source>
        <strain evidence="1">Derp</strain>
    </source>
</reference>
<name>A0ABQ8JF80_DERPT</name>
<reference evidence="1 2" key="1">
    <citation type="journal article" date="2018" name="J. Allergy Clin. Immunol.">
        <title>High-quality assembly of Dermatophagoides pteronyssinus genome and transcriptome reveals a wide range of novel allergens.</title>
        <authorList>
            <person name="Liu X.Y."/>
            <person name="Yang K.Y."/>
            <person name="Wang M.Q."/>
            <person name="Kwok J.S."/>
            <person name="Zeng X."/>
            <person name="Yang Z."/>
            <person name="Xiao X.J."/>
            <person name="Lau C.P."/>
            <person name="Li Y."/>
            <person name="Huang Z.M."/>
            <person name="Ba J.G."/>
            <person name="Yim A.K."/>
            <person name="Ouyang C.Y."/>
            <person name="Ngai S.M."/>
            <person name="Chan T.F."/>
            <person name="Leung E.L."/>
            <person name="Liu L."/>
            <person name="Liu Z.G."/>
            <person name="Tsui S.K."/>
        </authorList>
    </citation>
    <scope>NUCLEOTIDE SEQUENCE [LARGE SCALE GENOMIC DNA]</scope>
    <source>
        <strain evidence="1">Derp</strain>
    </source>
</reference>
<proteinExistence type="predicted"/>
<organism evidence="1 2">
    <name type="scientific">Dermatophagoides pteronyssinus</name>
    <name type="common">European house dust mite</name>
    <dbReference type="NCBI Taxonomy" id="6956"/>
    <lineage>
        <taxon>Eukaryota</taxon>
        <taxon>Metazoa</taxon>
        <taxon>Ecdysozoa</taxon>
        <taxon>Arthropoda</taxon>
        <taxon>Chelicerata</taxon>
        <taxon>Arachnida</taxon>
        <taxon>Acari</taxon>
        <taxon>Acariformes</taxon>
        <taxon>Sarcoptiformes</taxon>
        <taxon>Astigmata</taxon>
        <taxon>Psoroptidia</taxon>
        <taxon>Analgoidea</taxon>
        <taxon>Pyroglyphidae</taxon>
        <taxon>Dermatophagoidinae</taxon>
        <taxon>Dermatophagoides</taxon>
    </lineage>
</organism>
<sequence length="189" mass="21889">MIFDNNNYHYPSPLICSRFFYIMWQDNRREIDEYAASVHSFNRAKSAWKGAYFFLNKRLPDHIVCINSKIMVSRHKIMKKALYSAELKREISVSCLSSANKHRMKTWTEMPTTADSRQLGAARWFVMDSLLPGRSGWIQNLACFHLLCLNVQIHGGTAKSEEDRRKGLLIVRFRVLIVLGTIQACLTNT</sequence>
<evidence type="ECO:0000313" key="2">
    <source>
        <dbReference type="Proteomes" id="UP000887458"/>
    </source>
</evidence>
<keyword evidence="2" id="KW-1185">Reference proteome</keyword>
<accession>A0ABQ8JF80</accession>
<feature type="non-terminal residue" evidence="1">
    <location>
        <position position="189"/>
    </location>
</feature>
<protein>
    <submittedName>
        <fullName evidence="1">Uncharacterized protein</fullName>
    </submittedName>
</protein>
<dbReference type="EMBL" id="NJHN03000046">
    <property type="protein sequence ID" value="KAH9421092.1"/>
    <property type="molecule type" value="Genomic_DNA"/>
</dbReference>